<dbReference type="InterPro" id="IPR038972">
    <property type="entry name" value="YiaA-like"/>
</dbReference>
<dbReference type="InterPro" id="IPR008024">
    <property type="entry name" value="YiaAB"/>
</dbReference>
<evidence type="ECO:0000256" key="1">
    <source>
        <dbReference type="SAM" id="Phobius"/>
    </source>
</evidence>
<name>A0ABW5R838_9BACL</name>
<accession>A0ABW5R838</accession>
<dbReference type="PANTHER" id="PTHR37290:SF1">
    <property type="entry name" value="INNER MEMBRANE PROTEIN YIAA"/>
    <property type="match status" value="1"/>
</dbReference>
<proteinExistence type="predicted"/>
<feature type="transmembrane region" description="Helical" evidence="1">
    <location>
        <begin position="84"/>
        <end position="106"/>
    </location>
</feature>
<feature type="domain" description="YiaAB two helix" evidence="2">
    <location>
        <begin position="87"/>
        <end position="139"/>
    </location>
</feature>
<evidence type="ECO:0000259" key="2">
    <source>
        <dbReference type="Pfam" id="PF05360"/>
    </source>
</evidence>
<organism evidence="3 4">
    <name type="scientific">Marinicrinis sediminis</name>
    <dbReference type="NCBI Taxonomy" id="1652465"/>
    <lineage>
        <taxon>Bacteria</taxon>
        <taxon>Bacillati</taxon>
        <taxon>Bacillota</taxon>
        <taxon>Bacilli</taxon>
        <taxon>Bacillales</taxon>
        <taxon>Paenibacillaceae</taxon>
    </lineage>
</organism>
<evidence type="ECO:0000313" key="3">
    <source>
        <dbReference type="EMBL" id="MFD2671183.1"/>
    </source>
</evidence>
<feature type="transmembrane region" description="Helical" evidence="1">
    <location>
        <begin position="44"/>
        <end position="63"/>
    </location>
</feature>
<feature type="transmembrane region" description="Helical" evidence="1">
    <location>
        <begin position="118"/>
        <end position="137"/>
    </location>
</feature>
<keyword evidence="1" id="KW-0472">Membrane</keyword>
<dbReference type="Pfam" id="PF05360">
    <property type="entry name" value="YiaAB"/>
    <property type="match status" value="2"/>
</dbReference>
<reference evidence="4" key="1">
    <citation type="journal article" date="2019" name="Int. J. Syst. Evol. Microbiol.">
        <title>The Global Catalogue of Microorganisms (GCM) 10K type strain sequencing project: providing services to taxonomists for standard genome sequencing and annotation.</title>
        <authorList>
            <consortium name="The Broad Institute Genomics Platform"/>
            <consortium name="The Broad Institute Genome Sequencing Center for Infectious Disease"/>
            <person name="Wu L."/>
            <person name="Ma J."/>
        </authorList>
    </citation>
    <scope>NUCLEOTIDE SEQUENCE [LARGE SCALE GENOMIC DNA]</scope>
    <source>
        <strain evidence="4">KCTC 33676</strain>
    </source>
</reference>
<sequence length="162" mass="18067">MKSIYRKRNTVAFTAISYFALAAGFALFGIGVFNADWALNVKGYYILCIVLITMCCIVVQKVARDNVEDKELQLENPRHRKRNTPAFTGMSYAGLAIGYGMFFIGMYNADFELNVKGYYIAVVLLISYSAIGVQKVVRDNAEDQDILNEQSSSSNLQQDTAS</sequence>
<comment type="caution">
    <text evidence="3">The sequence shown here is derived from an EMBL/GenBank/DDBJ whole genome shotgun (WGS) entry which is preliminary data.</text>
</comment>
<dbReference type="EMBL" id="JBHUMM010000010">
    <property type="protein sequence ID" value="MFD2671183.1"/>
    <property type="molecule type" value="Genomic_DNA"/>
</dbReference>
<dbReference type="Proteomes" id="UP001597497">
    <property type="component" value="Unassembled WGS sequence"/>
</dbReference>
<keyword evidence="4" id="KW-1185">Reference proteome</keyword>
<feature type="domain" description="YiaAB two helix" evidence="2">
    <location>
        <begin position="13"/>
        <end position="65"/>
    </location>
</feature>
<dbReference type="RefSeq" id="WP_379928619.1">
    <property type="nucleotide sequence ID" value="NZ_JBHUMM010000010.1"/>
</dbReference>
<dbReference type="PANTHER" id="PTHR37290">
    <property type="entry name" value="INNER MEMBRANE PROTEIN YIAA-RELATED"/>
    <property type="match status" value="1"/>
</dbReference>
<feature type="transmembrane region" description="Helical" evidence="1">
    <location>
        <begin position="12"/>
        <end position="32"/>
    </location>
</feature>
<evidence type="ECO:0000313" key="4">
    <source>
        <dbReference type="Proteomes" id="UP001597497"/>
    </source>
</evidence>
<keyword evidence="1" id="KW-0812">Transmembrane</keyword>
<keyword evidence="1" id="KW-1133">Transmembrane helix</keyword>
<gene>
    <name evidence="3" type="ORF">ACFSUC_06150</name>
</gene>
<protein>
    <submittedName>
        <fullName evidence="3">YiaA/YiaB family inner membrane protein</fullName>
    </submittedName>
</protein>